<organism evidence="4 5">
    <name type="scientific">Microbacterium terregens</name>
    <dbReference type="NCBI Taxonomy" id="69363"/>
    <lineage>
        <taxon>Bacteria</taxon>
        <taxon>Bacillati</taxon>
        <taxon>Actinomycetota</taxon>
        <taxon>Actinomycetes</taxon>
        <taxon>Micrococcales</taxon>
        <taxon>Microbacteriaceae</taxon>
        <taxon>Microbacterium</taxon>
    </lineage>
</organism>
<evidence type="ECO:0000259" key="3">
    <source>
        <dbReference type="SMART" id="SM00507"/>
    </source>
</evidence>
<dbReference type="Pfam" id="PF01844">
    <property type="entry name" value="HNH"/>
    <property type="match status" value="1"/>
</dbReference>
<protein>
    <submittedName>
        <fullName evidence="4">DUF222 domain-containing protein</fullName>
    </submittedName>
</protein>
<dbReference type="Pfam" id="PF02720">
    <property type="entry name" value="DUF222"/>
    <property type="match status" value="1"/>
</dbReference>
<sequence length="445" mass="48757">MFFDPAPPADSQGPSADGAVGDEPPEIVAARERAAFDAPDTLDHLIEIADMVTMQAAQRLIGVNVLRREAMADAARHGRTLTGVAERSVRLEIAAALRITENEAAAMLALGEALVERFPTVLDSFASARMTERHARFLVDAVQILEPELLAQILPAAIELAEAQPVGVFRRRLRALIETVRATTFTERYVEAVQRRRVALQPDHDAMTWVMTLMPAVEAQAIWERVTRMAKVILTDAGETRTLDQVRADVIADLLIEGDTALHPPDARGIRATVAVTVPVLALIDGAPDGLEPAVTEGIGPIPLERARELAGGAEGWMRILTHPETGMVLSVGRDLYRPPPGLRRLVRWRADRCMAPGCGIPASRCEIDHRVAWEHGGETRLDNLNPLCKGHHTLKHHGGWTVQDVAGSFGAVEWISPTGRRYVVEPERRVPVFRVQREGDPPPF</sequence>
<dbReference type="InterPro" id="IPR002711">
    <property type="entry name" value="HNH"/>
</dbReference>
<dbReference type="Gene3D" id="1.10.30.50">
    <property type="match status" value="1"/>
</dbReference>
<dbReference type="CDD" id="cd00085">
    <property type="entry name" value="HNHc"/>
    <property type="match status" value="1"/>
</dbReference>
<feature type="region of interest" description="Disordered" evidence="2">
    <location>
        <begin position="1"/>
        <end position="23"/>
    </location>
</feature>
<keyword evidence="5" id="KW-1185">Reference proteome</keyword>
<dbReference type="InterPro" id="IPR003870">
    <property type="entry name" value="DUF222"/>
</dbReference>
<gene>
    <name evidence="4" type="ORF">ACFFPJ_14280</name>
</gene>
<name>A0ABV5T2Z3_9MICO</name>
<dbReference type="EMBL" id="JBHMBE010000004">
    <property type="protein sequence ID" value="MFB9646964.1"/>
    <property type="molecule type" value="Genomic_DNA"/>
</dbReference>
<evidence type="ECO:0000313" key="5">
    <source>
        <dbReference type="Proteomes" id="UP001589611"/>
    </source>
</evidence>
<dbReference type="RefSeq" id="WP_344714914.1">
    <property type="nucleotide sequence ID" value="NZ_BAAAWH010000001.1"/>
</dbReference>
<feature type="domain" description="HNH nuclease" evidence="3">
    <location>
        <begin position="342"/>
        <end position="394"/>
    </location>
</feature>
<comment type="similarity">
    <text evidence="1">Belongs to the Rv1128c/1148c/1588c/1702c/1945/3466 family.</text>
</comment>
<evidence type="ECO:0000256" key="2">
    <source>
        <dbReference type="SAM" id="MobiDB-lite"/>
    </source>
</evidence>
<dbReference type="SMART" id="SM00507">
    <property type="entry name" value="HNHc"/>
    <property type="match status" value="1"/>
</dbReference>
<dbReference type="InterPro" id="IPR003615">
    <property type="entry name" value="HNH_nuc"/>
</dbReference>
<evidence type="ECO:0000313" key="4">
    <source>
        <dbReference type="EMBL" id="MFB9646964.1"/>
    </source>
</evidence>
<dbReference type="Proteomes" id="UP001589611">
    <property type="component" value="Unassembled WGS sequence"/>
</dbReference>
<evidence type="ECO:0000256" key="1">
    <source>
        <dbReference type="ARBA" id="ARBA00023450"/>
    </source>
</evidence>
<proteinExistence type="inferred from homology"/>
<accession>A0ABV5T2Z3</accession>
<comment type="caution">
    <text evidence="4">The sequence shown here is derived from an EMBL/GenBank/DDBJ whole genome shotgun (WGS) entry which is preliminary data.</text>
</comment>
<reference evidence="4 5" key="1">
    <citation type="submission" date="2024-09" db="EMBL/GenBank/DDBJ databases">
        <authorList>
            <person name="Sun Q."/>
            <person name="Mori K."/>
        </authorList>
    </citation>
    <scope>NUCLEOTIDE SEQUENCE [LARGE SCALE GENOMIC DNA]</scope>
    <source>
        <strain evidence="4 5">JCM 1342</strain>
    </source>
</reference>